<gene>
    <name evidence="5" type="ORF">IAC96_12105</name>
</gene>
<feature type="domain" description="HTH araC/xylS-type" evidence="4">
    <location>
        <begin position="190"/>
        <end position="287"/>
    </location>
</feature>
<dbReference type="Pfam" id="PF12833">
    <property type="entry name" value="HTH_18"/>
    <property type="match status" value="1"/>
</dbReference>
<dbReference type="GO" id="GO:0043565">
    <property type="term" value="F:sequence-specific DNA binding"/>
    <property type="evidence" value="ECO:0007669"/>
    <property type="project" value="InterPro"/>
</dbReference>
<accession>A0A9D1EGC5</accession>
<organism evidence="5 6">
    <name type="scientific">Candidatus Fimimorpha faecalis</name>
    <dbReference type="NCBI Taxonomy" id="2840824"/>
    <lineage>
        <taxon>Bacteria</taxon>
        <taxon>Bacillati</taxon>
        <taxon>Bacillota</taxon>
        <taxon>Clostridia</taxon>
        <taxon>Eubacteriales</taxon>
        <taxon>Candidatus Fimimorpha</taxon>
    </lineage>
</organism>
<dbReference type="Gene3D" id="2.60.120.280">
    <property type="entry name" value="Regulatory protein AraC"/>
    <property type="match status" value="1"/>
</dbReference>
<reference evidence="5" key="2">
    <citation type="journal article" date="2021" name="PeerJ">
        <title>Extensive microbial diversity within the chicken gut microbiome revealed by metagenomics and culture.</title>
        <authorList>
            <person name="Gilroy R."/>
            <person name="Ravi A."/>
            <person name="Getino M."/>
            <person name="Pursley I."/>
            <person name="Horton D.L."/>
            <person name="Alikhan N.F."/>
            <person name="Baker D."/>
            <person name="Gharbi K."/>
            <person name="Hall N."/>
            <person name="Watson M."/>
            <person name="Adriaenssens E.M."/>
            <person name="Foster-Nyarko E."/>
            <person name="Jarju S."/>
            <person name="Secka A."/>
            <person name="Antonio M."/>
            <person name="Oren A."/>
            <person name="Chaudhuri R.R."/>
            <person name="La Ragione R."/>
            <person name="Hildebrand F."/>
            <person name="Pallen M.J."/>
        </authorList>
    </citation>
    <scope>NUCLEOTIDE SEQUENCE</scope>
    <source>
        <strain evidence="5">ChiW13-3771</strain>
    </source>
</reference>
<evidence type="ECO:0000313" key="6">
    <source>
        <dbReference type="Proteomes" id="UP000824201"/>
    </source>
</evidence>
<reference evidence="5" key="1">
    <citation type="submission" date="2020-10" db="EMBL/GenBank/DDBJ databases">
        <authorList>
            <person name="Gilroy R."/>
        </authorList>
    </citation>
    <scope>NUCLEOTIDE SEQUENCE</scope>
    <source>
        <strain evidence="5">ChiW13-3771</strain>
    </source>
</reference>
<dbReference type="GO" id="GO:0003700">
    <property type="term" value="F:DNA-binding transcription factor activity"/>
    <property type="evidence" value="ECO:0007669"/>
    <property type="project" value="InterPro"/>
</dbReference>
<dbReference type="PROSITE" id="PS01124">
    <property type="entry name" value="HTH_ARAC_FAMILY_2"/>
    <property type="match status" value="1"/>
</dbReference>
<evidence type="ECO:0000313" key="5">
    <source>
        <dbReference type="EMBL" id="HIR89680.1"/>
    </source>
</evidence>
<dbReference type="Pfam" id="PF02311">
    <property type="entry name" value="AraC_binding"/>
    <property type="match status" value="1"/>
</dbReference>
<dbReference type="InterPro" id="IPR018060">
    <property type="entry name" value="HTH_AraC"/>
</dbReference>
<dbReference type="InterPro" id="IPR020449">
    <property type="entry name" value="Tscrpt_reg_AraC-type_HTH"/>
</dbReference>
<dbReference type="PANTHER" id="PTHR43280:SF30">
    <property type="entry name" value="MMSAB OPERON REGULATORY PROTEIN"/>
    <property type="match status" value="1"/>
</dbReference>
<dbReference type="InterPro" id="IPR018062">
    <property type="entry name" value="HTH_AraC-typ_CS"/>
</dbReference>
<evidence type="ECO:0000256" key="1">
    <source>
        <dbReference type="ARBA" id="ARBA00023015"/>
    </source>
</evidence>
<dbReference type="SUPFAM" id="SSF46689">
    <property type="entry name" value="Homeodomain-like"/>
    <property type="match status" value="2"/>
</dbReference>
<evidence type="ECO:0000256" key="3">
    <source>
        <dbReference type="ARBA" id="ARBA00023163"/>
    </source>
</evidence>
<evidence type="ECO:0000256" key="2">
    <source>
        <dbReference type="ARBA" id="ARBA00023125"/>
    </source>
</evidence>
<dbReference type="PROSITE" id="PS00041">
    <property type="entry name" value="HTH_ARAC_FAMILY_1"/>
    <property type="match status" value="1"/>
</dbReference>
<keyword evidence="2" id="KW-0238">DNA-binding</keyword>
<evidence type="ECO:0000259" key="4">
    <source>
        <dbReference type="PROSITE" id="PS01124"/>
    </source>
</evidence>
<dbReference type="Proteomes" id="UP000824201">
    <property type="component" value="Unassembled WGS sequence"/>
</dbReference>
<dbReference type="AlphaFoldDB" id="A0A9D1EGC5"/>
<dbReference type="EMBL" id="DVHN01000168">
    <property type="protein sequence ID" value="HIR89680.1"/>
    <property type="molecule type" value="Genomic_DNA"/>
</dbReference>
<keyword evidence="3" id="KW-0804">Transcription</keyword>
<dbReference type="InterPro" id="IPR009057">
    <property type="entry name" value="Homeodomain-like_sf"/>
</dbReference>
<dbReference type="Gene3D" id="1.10.10.60">
    <property type="entry name" value="Homeodomain-like"/>
    <property type="match status" value="2"/>
</dbReference>
<dbReference type="PANTHER" id="PTHR43280">
    <property type="entry name" value="ARAC-FAMILY TRANSCRIPTIONAL REGULATOR"/>
    <property type="match status" value="1"/>
</dbReference>
<name>A0A9D1EGC5_9FIRM</name>
<dbReference type="PRINTS" id="PR00032">
    <property type="entry name" value="HTHARAC"/>
</dbReference>
<proteinExistence type="predicted"/>
<comment type="caution">
    <text evidence="5">The sequence shown here is derived from an EMBL/GenBank/DDBJ whole genome shotgun (WGS) entry which is preliminary data.</text>
</comment>
<dbReference type="InterPro" id="IPR003313">
    <property type="entry name" value="AraC-bd"/>
</dbReference>
<protein>
    <submittedName>
        <fullName evidence="5">AraC family transcriptional regulator</fullName>
    </submittedName>
</protein>
<keyword evidence="1" id="KW-0805">Transcription regulation</keyword>
<sequence length="295" mass="34370">MTKETNYRVGSTFRWLGSSPIEDTEISLTVCGIERCTPDKYYGPCIRNDFHVHFILSGKGTLRVDNTYYNLHRGQIFLIPPDIETYYYSDPSDPWQYTWVSFTGTKAAFYLEKAGLSASSPIRDCYIKPEEFLAITEKILTYHELTISNELFRTAWLYEILALLVYSQDKKLREDHYPVQYNYSPEVYVNAAVEYIHHNYSNVCVSEIANYIGISRSYLTHIFKQKLQVSPQKYLLTYRLEQASHLLRSTNLSIQEVSEKVGYTNPLTFSKIFKNVYGLSPKNYRLHILDETLEG</sequence>
<dbReference type="InterPro" id="IPR037923">
    <property type="entry name" value="HTH-like"/>
</dbReference>
<dbReference type="SUPFAM" id="SSF51215">
    <property type="entry name" value="Regulatory protein AraC"/>
    <property type="match status" value="1"/>
</dbReference>
<dbReference type="SMART" id="SM00342">
    <property type="entry name" value="HTH_ARAC"/>
    <property type="match status" value="1"/>
</dbReference>
<dbReference type="CDD" id="cd06986">
    <property type="entry name" value="cupin_MmsR-like_N"/>
    <property type="match status" value="1"/>
</dbReference>